<proteinExistence type="predicted"/>
<evidence type="ECO:0000259" key="2">
    <source>
        <dbReference type="Pfam" id="PF20441"/>
    </source>
</evidence>
<dbReference type="GO" id="GO:0004519">
    <property type="term" value="F:endonuclease activity"/>
    <property type="evidence" value="ECO:0007669"/>
    <property type="project" value="InterPro"/>
</dbReference>
<dbReference type="InterPro" id="IPR027417">
    <property type="entry name" value="P-loop_NTPase"/>
</dbReference>
<feature type="domain" description="Terminase large subunit-like endonuclease" evidence="2">
    <location>
        <begin position="243"/>
        <end position="519"/>
    </location>
</feature>
<dbReference type="InterPro" id="IPR046462">
    <property type="entry name" value="TerL_nuclease"/>
</dbReference>
<reference evidence="3" key="1">
    <citation type="journal article" date="2021" name="Proc. Natl. Acad. Sci. U.S.A.">
        <title>A Catalog of Tens of Thousands of Viruses from Human Metagenomes Reveals Hidden Associations with Chronic Diseases.</title>
        <authorList>
            <person name="Tisza M.J."/>
            <person name="Buck C.B."/>
        </authorList>
    </citation>
    <scope>NUCLEOTIDE SEQUENCE</scope>
    <source>
        <strain evidence="3">CtPat53</strain>
    </source>
</reference>
<sequence length="536" mass="61151">MILGPDGVPMGGSGQGIMNNEAAMRVIGFVECLKHVRSPWTGKPFKLLPWQHQVLSDVYGTMTERGIRKYQTCYLEIPKKNGKTELGAALALYHLFADGEQYGEIYGCAADRANAGQCFDTAVGMIDQCPALKKRCKLKISQKEIYDTVSHSFYKALSAEAFSKHGLNLSACIFDELHTQPNRELWDVMTSYAGDSREQPMWYVITTAGDDPDRHSIGWEIHEKARQIIAGERIEPTWYCKIYGIEPDYEGDIYDEELWYRVNPSLGHTIDIEKVRQAALSARNSEAEERLFRWLRLNQWISTKQVGWLPLPLWDETAAGFCENDLIGKRCYLGLDLSSTQDITAAVALFPPDDGCDKWRFLNYAWCPQDGIRERSQNDHVPYEKWCRDGFLQATPGDVVDYRVLAANLERICRIFDVQHIMTDPWMLQYQQQLWPEWMQEKVVEVPQTIAGMCTSMKELERMFLAHEIQHAKNPLGRWAFGNTRIATDGNANAKPMKNKSIEKIDPTVALINAMAGAIRLEPSRSIYESRGMRVV</sequence>
<accession>A0A8S5P924</accession>
<name>A0A8S5P924_9CAUD</name>
<dbReference type="EMBL" id="BK015367">
    <property type="protein sequence ID" value="DAE03474.1"/>
    <property type="molecule type" value="Genomic_DNA"/>
</dbReference>
<organism evidence="3">
    <name type="scientific">Siphoviridae sp. ctPat53</name>
    <dbReference type="NCBI Taxonomy" id="2825486"/>
    <lineage>
        <taxon>Viruses</taxon>
        <taxon>Duplodnaviria</taxon>
        <taxon>Heunggongvirae</taxon>
        <taxon>Uroviricota</taxon>
        <taxon>Caudoviricetes</taxon>
    </lineage>
</organism>
<dbReference type="Gene3D" id="3.40.50.300">
    <property type="entry name" value="P-loop containing nucleotide triphosphate hydrolases"/>
    <property type="match status" value="1"/>
</dbReference>
<dbReference type="InterPro" id="IPR046461">
    <property type="entry name" value="TerL_ATPase"/>
</dbReference>
<evidence type="ECO:0000313" key="3">
    <source>
        <dbReference type="EMBL" id="DAE03474.1"/>
    </source>
</evidence>
<dbReference type="InterPro" id="IPR005021">
    <property type="entry name" value="Terminase_largesu-like"/>
</dbReference>
<dbReference type="PANTHER" id="PTHR41287">
    <property type="match status" value="1"/>
</dbReference>
<protein>
    <submittedName>
        <fullName evidence="3">Large Terminase</fullName>
    </submittedName>
</protein>
<dbReference type="Pfam" id="PF03354">
    <property type="entry name" value="TerL_ATPase"/>
    <property type="match status" value="1"/>
</dbReference>
<dbReference type="Pfam" id="PF20441">
    <property type="entry name" value="TerL_nuclease"/>
    <property type="match status" value="1"/>
</dbReference>
<evidence type="ECO:0000259" key="1">
    <source>
        <dbReference type="Pfam" id="PF03354"/>
    </source>
</evidence>
<feature type="domain" description="Terminase large subunit-like ATPase" evidence="1">
    <location>
        <begin position="49"/>
        <end position="217"/>
    </location>
</feature>
<dbReference type="PANTHER" id="PTHR41287:SF1">
    <property type="entry name" value="PROTEIN YMFN"/>
    <property type="match status" value="1"/>
</dbReference>